<dbReference type="EMBL" id="FQUU01000019">
    <property type="protein sequence ID" value="SHF81368.1"/>
    <property type="molecule type" value="Genomic_DNA"/>
</dbReference>
<dbReference type="PANTHER" id="PTHR11070">
    <property type="entry name" value="UVRD / RECB / PCRA DNA HELICASE FAMILY MEMBER"/>
    <property type="match status" value="1"/>
</dbReference>
<dbReference type="GO" id="GO:0000724">
    <property type="term" value="P:double-strand break repair via homologous recombination"/>
    <property type="evidence" value="ECO:0007669"/>
    <property type="project" value="TreeGrafter"/>
</dbReference>
<evidence type="ECO:0000256" key="4">
    <source>
        <dbReference type="ARBA" id="ARBA00022840"/>
    </source>
</evidence>
<dbReference type="InterPro" id="IPR014016">
    <property type="entry name" value="UvrD-like_ATP-bd"/>
</dbReference>
<dbReference type="SUPFAM" id="SSF52540">
    <property type="entry name" value="P-loop containing nucleoside triphosphate hydrolases"/>
    <property type="match status" value="1"/>
</dbReference>
<evidence type="ECO:0000256" key="5">
    <source>
        <dbReference type="PROSITE-ProRule" id="PRU00560"/>
    </source>
</evidence>
<dbReference type="InterPro" id="IPR000212">
    <property type="entry name" value="DNA_helicase_UvrD/REP"/>
</dbReference>
<dbReference type="InterPro" id="IPR027417">
    <property type="entry name" value="P-loop_NTPase"/>
</dbReference>
<evidence type="ECO:0000256" key="6">
    <source>
        <dbReference type="SAM" id="MobiDB-lite"/>
    </source>
</evidence>
<dbReference type="Gene3D" id="3.40.50.300">
    <property type="entry name" value="P-loop containing nucleotide triphosphate hydrolases"/>
    <property type="match status" value="2"/>
</dbReference>
<protein>
    <submittedName>
        <fullName evidence="8">UvrD/REP helicase N-terminal domain-containing protein</fullName>
    </submittedName>
</protein>
<feature type="binding site" evidence="5">
    <location>
        <begin position="24"/>
        <end position="31"/>
    </location>
    <ligand>
        <name>ATP</name>
        <dbReference type="ChEBI" id="CHEBI:30616"/>
    </ligand>
</feature>
<sequence length="605" mass="69412">MLMLNLTAEQQAIIQSSGNIRINAVAGSGKTTTIIEYAATRPANSRILYLAYNKSVKLEAKKRFAERGLKNVRVETAHSLAYKSIVFDKGFKVSQKEFKTYDIAEILGLPGNGERHGEYILANHINKFMTYFCNSEAEKVQDLDYLSIVTDDKARSFVKAFYKHIEKGTRLLLSKMNSGHLEVSHDFYLKLYQLSHPVLDYDYMLFDEAQDASPAMLNIFLNQKAIKVVVGDSHQQIYSWRHAVNSLDKTNFQLYDLSNSFRFGQDIANLAMEILSWKKHLQEVKPVVIVGKGTPPMSKFKATIARTNLGLLLRAITFITEHKDVNHIYFEGNINSYTYADDGASLYDILNLYNHKYDLVRDKLIGSMKDLDDLEEYIEKTEDVQLGMMVEVVKEYRNEIPALIRTLKEKHVGDSEKHKAEMVFSTVHRSKGMEYDAVQLAEDFITESKLEKLASEDKKKNEINHTKYNEEINLLYVAVTRTKGLLRIPETLLPKNFPASPHIHIIKTPKDPGKDQHNESASLPKHKIERRWTATNQPSKPKARTYSEIRLAYKNAYKPWTPELDKELLEMYNQNAKLTAMATHFGRKQGAIISRLKKLVDPDFE</sequence>
<evidence type="ECO:0000256" key="3">
    <source>
        <dbReference type="ARBA" id="ARBA00022806"/>
    </source>
</evidence>
<dbReference type="GO" id="GO:0031297">
    <property type="term" value="P:replication fork processing"/>
    <property type="evidence" value="ECO:0007669"/>
    <property type="project" value="TreeGrafter"/>
</dbReference>
<dbReference type="GO" id="GO:0003677">
    <property type="term" value="F:DNA binding"/>
    <property type="evidence" value="ECO:0007669"/>
    <property type="project" value="InterPro"/>
</dbReference>
<evidence type="ECO:0000313" key="8">
    <source>
        <dbReference type="EMBL" id="SHF81368.1"/>
    </source>
</evidence>
<evidence type="ECO:0000259" key="7">
    <source>
        <dbReference type="PROSITE" id="PS51198"/>
    </source>
</evidence>
<accession>A0A1M5EPY4</accession>
<keyword evidence="9" id="KW-1185">Reference proteome</keyword>
<name>A0A1M5EPY4_9BACT</name>
<feature type="compositionally biased region" description="Basic and acidic residues" evidence="6">
    <location>
        <begin position="508"/>
        <end position="518"/>
    </location>
</feature>
<feature type="domain" description="UvrD-like helicase ATP-binding" evidence="7">
    <location>
        <begin position="3"/>
        <end position="270"/>
    </location>
</feature>
<keyword evidence="2 5" id="KW-0378">Hydrolase</keyword>
<gene>
    <name evidence="8" type="ORF">SAMN02745131_03596</name>
</gene>
<dbReference type="AlphaFoldDB" id="A0A1M5EPY4"/>
<keyword evidence="3 5" id="KW-0347">Helicase</keyword>
<proteinExistence type="predicted"/>
<keyword evidence="4 5" id="KW-0067">ATP-binding</keyword>
<dbReference type="PROSITE" id="PS51198">
    <property type="entry name" value="UVRD_HELICASE_ATP_BIND"/>
    <property type="match status" value="1"/>
</dbReference>
<dbReference type="PANTHER" id="PTHR11070:SF30">
    <property type="entry name" value="F-BOX DNA HELICASE 1"/>
    <property type="match status" value="1"/>
</dbReference>
<dbReference type="GO" id="GO:0005524">
    <property type="term" value="F:ATP binding"/>
    <property type="evidence" value="ECO:0007669"/>
    <property type="project" value="UniProtKB-UniRule"/>
</dbReference>
<reference evidence="8 9" key="1">
    <citation type="submission" date="2016-11" db="EMBL/GenBank/DDBJ databases">
        <authorList>
            <person name="Jaros S."/>
            <person name="Januszkiewicz K."/>
            <person name="Wedrychowicz H."/>
        </authorList>
    </citation>
    <scope>NUCLEOTIDE SEQUENCE [LARGE SCALE GENOMIC DNA]</scope>
    <source>
        <strain evidence="8 9">DSM 18119</strain>
    </source>
</reference>
<evidence type="ECO:0000313" key="9">
    <source>
        <dbReference type="Proteomes" id="UP000184048"/>
    </source>
</evidence>
<feature type="region of interest" description="Disordered" evidence="6">
    <location>
        <begin position="507"/>
        <end position="541"/>
    </location>
</feature>
<dbReference type="STRING" id="1121884.SAMN02745131_03596"/>
<dbReference type="Pfam" id="PF00580">
    <property type="entry name" value="UvrD-helicase"/>
    <property type="match status" value="1"/>
</dbReference>
<dbReference type="GO" id="GO:0016887">
    <property type="term" value="F:ATP hydrolysis activity"/>
    <property type="evidence" value="ECO:0007669"/>
    <property type="project" value="RHEA"/>
</dbReference>
<evidence type="ECO:0000256" key="2">
    <source>
        <dbReference type="ARBA" id="ARBA00022801"/>
    </source>
</evidence>
<organism evidence="8 9">
    <name type="scientific">Flavisolibacter ginsengisoli DSM 18119</name>
    <dbReference type="NCBI Taxonomy" id="1121884"/>
    <lineage>
        <taxon>Bacteria</taxon>
        <taxon>Pseudomonadati</taxon>
        <taxon>Bacteroidota</taxon>
        <taxon>Chitinophagia</taxon>
        <taxon>Chitinophagales</taxon>
        <taxon>Chitinophagaceae</taxon>
        <taxon>Flavisolibacter</taxon>
    </lineage>
</organism>
<keyword evidence="1 5" id="KW-0547">Nucleotide-binding</keyword>
<evidence type="ECO:0000256" key="1">
    <source>
        <dbReference type="ARBA" id="ARBA00022741"/>
    </source>
</evidence>
<dbReference type="GO" id="GO:0043138">
    <property type="term" value="F:3'-5' DNA helicase activity"/>
    <property type="evidence" value="ECO:0007669"/>
    <property type="project" value="UniProtKB-EC"/>
</dbReference>
<dbReference type="Proteomes" id="UP000184048">
    <property type="component" value="Unassembled WGS sequence"/>
</dbReference>